<evidence type="ECO:0008006" key="3">
    <source>
        <dbReference type="Google" id="ProtNLM"/>
    </source>
</evidence>
<keyword evidence="1" id="KW-0472">Membrane</keyword>
<name>A0A382DHS4_9ZZZZ</name>
<keyword evidence="1" id="KW-1133">Transmembrane helix</keyword>
<sequence length="59" mass="6517">MFVLGGEELKLLAIICILGPMWYAILGFVFFAIFVAIYNLLAKKLGGFEFEVTDVNSAV</sequence>
<reference evidence="2" key="1">
    <citation type="submission" date="2018-05" db="EMBL/GenBank/DDBJ databases">
        <authorList>
            <person name="Lanie J.A."/>
            <person name="Ng W.-L."/>
            <person name="Kazmierczak K.M."/>
            <person name="Andrzejewski T.M."/>
            <person name="Davidsen T.M."/>
            <person name="Wayne K.J."/>
            <person name="Tettelin H."/>
            <person name="Glass J.I."/>
            <person name="Rusch D."/>
            <person name="Podicherti R."/>
            <person name="Tsui H.-C.T."/>
            <person name="Winkler M.E."/>
        </authorList>
    </citation>
    <scope>NUCLEOTIDE SEQUENCE</scope>
</reference>
<proteinExistence type="predicted"/>
<protein>
    <recommendedName>
        <fullName evidence="3">DUF3566 domain-containing protein</fullName>
    </recommendedName>
</protein>
<feature type="transmembrane region" description="Helical" evidence="1">
    <location>
        <begin position="12"/>
        <end position="41"/>
    </location>
</feature>
<keyword evidence="1" id="KW-0812">Transmembrane</keyword>
<dbReference type="EMBL" id="UINC01039395">
    <property type="protein sequence ID" value="SVB37815.1"/>
    <property type="molecule type" value="Genomic_DNA"/>
</dbReference>
<evidence type="ECO:0000313" key="2">
    <source>
        <dbReference type="EMBL" id="SVB37815.1"/>
    </source>
</evidence>
<dbReference type="AlphaFoldDB" id="A0A382DHS4"/>
<accession>A0A382DHS4</accession>
<organism evidence="2">
    <name type="scientific">marine metagenome</name>
    <dbReference type="NCBI Taxonomy" id="408172"/>
    <lineage>
        <taxon>unclassified sequences</taxon>
        <taxon>metagenomes</taxon>
        <taxon>ecological metagenomes</taxon>
    </lineage>
</organism>
<gene>
    <name evidence="2" type="ORF">METZ01_LOCUS190669</name>
</gene>
<evidence type="ECO:0000256" key="1">
    <source>
        <dbReference type="SAM" id="Phobius"/>
    </source>
</evidence>